<dbReference type="EMBL" id="JACXWY010000008">
    <property type="protein sequence ID" value="MBD3847062.1"/>
    <property type="molecule type" value="Genomic_DNA"/>
</dbReference>
<name>A0A927I166_9HYPH</name>
<evidence type="ECO:0000259" key="3">
    <source>
        <dbReference type="Pfam" id="PF13717"/>
    </source>
</evidence>
<feature type="coiled-coil region" evidence="1">
    <location>
        <begin position="49"/>
        <end position="76"/>
    </location>
</feature>
<evidence type="ECO:0000256" key="2">
    <source>
        <dbReference type="SAM" id="MobiDB-lite"/>
    </source>
</evidence>
<dbReference type="AlphaFoldDB" id="A0A927I166"/>
<organism evidence="4 5">
    <name type="scientific">Bosea spartocytisi</name>
    <dbReference type="NCBI Taxonomy" id="2773451"/>
    <lineage>
        <taxon>Bacteria</taxon>
        <taxon>Pseudomonadati</taxon>
        <taxon>Pseudomonadota</taxon>
        <taxon>Alphaproteobacteria</taxon>
        <taxon>Hyphomicrobiales</taxon>
        <taxon>Boseaceae</taxon>
        <taxon>Bosea</taxon>
    </lineage>
</organism>
<keyword evidence="5" id="KW-1185">Reference proteome</keyword>
<dbReference type="NCBIfam" id="TIGR02098">
    <property type="entry name" value="MJ0042_CXXC"/>
    <property type="match status" value="1"/>
</dbReference>
<proteinExistence type="predicted"/>
<keyword evidence="1" id="KW-0175">Coiled coil</keyword>
<gene>
    <name evidence="4" type="ORF">IED13_15240</name>
</gene>
<accession>A0A927I166</accession>
<evidence type="ECO:0000313" key="4">
    <source>
        <dbReference type="EMBL" id="MBD3847062.1"/>
    </source>
</evidence>
<dbReference type="Proteomes" id="UP000619295">
    <property type="component" value="Unassembled WGS sequence"/>
</dbReference>
<reference evidence="4" key="1">
    <citation type="submission" date="2020-09" db="EMBL/GenBank/DDBJ databases">
        <title>Bosea spartocytisi sp. nov. a root nodule endophyte of Spartocytisus supranubius in the high mountain ecosystem fo the Teide National Park (Canary Islands, Spain).</title>
        <authorList>
            <person name="Pulido-Suarez L."/>
            <person name="Peix A."/>
            <person name="Igual J.M."/>
            <person name="Socas-Perez N."/>
            <person name="Velazquez E."/>
            <person name="Flores-Felix J.D."/>
            <person name="Leon-Barrios M."/>
        </authorList>
    </citation>
    <scope>NUCLEOTIDE SEQUENCE</scope>
    <source>
        <strain evidence="4">SSUT16</strain>
    </source>
</reference>
<dbReference type="RefSeq" id="WP_185747959.1">
    <property type="nucleotide sequence ID" value="NZ_JACXWY010000008.1"/>
</dbReference>
<feature type="region of interest" description="Disordered" evidence="2">
    <location>
        <begin position="79"/>
        <end position="100"/>
    </location>
</feature>
<comment type="caution">
    <text evidence="4">The sequence shown here is derived from an EMBL/GenBank/DDBJ whole genome shotgun (WGS) entry which is preliminary data.</text>
</comment>
<evidence type="ECO:0000313" key="5">
    <source>
        <dbReference type="Proteomes" id="UP000619295"/>
    </source>
</evidence>
<dbReference type="InterPro" id="IPR011723">
    <property type="entry name" value="Znf/thioredoxin_put"/>
</dbReference>
<sequence>MLIVCPSCASQYELDAAKLGPGGRKVRCAQCKTLWHVDAASEMPPAPSVEETQALLAEELERAAAIEAEIAAVVAEDATAGEAGVPEEEPPPVVPPETRPSAGYRARFGKAVVVGRKGLALPAVAALAGVTLLAGLAWQRNLVVQAAPQLAGLFERIGLPVNVRGLSLTAVESGLIDDGQSRFLVVEGDVTNIAKGRTKVPPIQVSVKDEAGQTLYSWTTEPPRGVLEPAELMRFRARLASPPEKGRSVQVRFTSTAGTANIASAH</sequence>
<dbReference type="Pfam" id="PF13717">
    <property type="entry name" value="Zn_ribbon_4"/>
    <property type="match status" value="1"/>
</dbReference>
<protein>
    <submittedName>
        <fullName evidence="4">Zinc-ribbon domain-containing protein</fullName>
    </submittedName>
</protein>
<evidence type="ECO:0000256" key="1">
    <source>
        <dbReference type="SAM" id="Coils"/>
    </source>
</evidence>
<feature type="domain" description="Zinc finger/thioredoxin putative" evidence="3">
    <location>
        <begin position="1"/>
        <end position="35"/>
    </location>
</feature>